<name>A0A8B6EXF2_MYTGA</name>
<dbReference type="Proteomes" id="UP000596742">
    <property type="component" value="Unassembled WGS sequence"/>
</dbReference>
<feature type="repeat" description="ANK" evidence="3">
    <location>
        <begin position="432"/>
        <end position="464"/>
    </location>
</feature>
<dbReference type="Pfam" id="PF00023">
    <property type="entry name" value="Ank"/>
    <property type="match status" value="1"/>
</dbReference>
<organism evidence="4 5">
    <name type="scientific">Mytilus galloprovincialis</name>
    <name type="common">Mediterranean mussel</name>
    <dbReference type="NCBI Taxonomy" id="29158"/>
    <lineage>
        <taxon>Eukaryota</taxon>
        <taxon>Metazoa</taxon>
        <taxon>Spiralia</taxon>
        <taxon>Lophotrochozoa</taxon>
        <taxon>Mollusca</taxon>
        <taxon>Bivalvia</taxon>
        <taxon>Autobranchia</taxon>
        <taxon>Pteriomorphia</taxon>
        <taxon>Mytilida</taxon>
        <taxon>Mytiloidea</taxon>
        <taxon>Mytilidae</taxon>
        <taxon>Mytilinae</taxon>
        <taxon>Mytilus</taxon>
    </lineage>
</organism>
<comment type="caution">
    <text evidence="4">The sequence shown here is derived from an EMBL/GenBank/DDBJ whole genome shotgun (WGS) entry which is preliminary data.</text>
</comment>
<sequence length="974" mass="113335">MFDGSTPLMTAAKYDQAEVFRYLHNSGGNIDDRCNSNLSYKDTIEETELNLLKEITCPKNGSISHLLAIHNSYNIIKYLLNIGFDHWQTNDSNGLTPSHYAFCCNSNNFINLVVFANKRTGHLNLNVKSPNGSTSFHSAAICKSLILSHYVDMTIRLLPDEVDNSNRSILQYGLMPPVSQEDAIEIDRVGTDYYSDLLLRVTINNKHNYLRVDNYGRNFLHYAASSGNYWTFLKILQIFKKTDIDVLLNNQDNKGNTPLKEAFNALTRHGAFESLKIPVNCSLNELFSTTCKKNLSVILLPQEYFILTVSKYLSTTNYFMPSNVKDFLILAINKSRLYPILVLKTYASKVFHAIVSSSTEMLNLLAKSDMHFIAELIFKADNSLRCNKTESPLHQLVLNAMNGKDILPLNSFLIPLFKRFSSQYLDCCYDKEGYNILHRAAMGGNIQTVKLMITKGMNFSYPMRNDQNVLELCIYSSPFLKNGHVPSYYVSGPRFHILEYVFQSETWNISIDRTRNVDFDSTADLLLNEMSRSSQKNRVKQLLCDGKNIGLLHIGAAKGLLKFLKRVLSIFGTHILSCSDRFNVSVYYLAQLYRQTDIVKWMNSIQLKFRTPTKVIQNVLIYNLISNYMTVSQHDWTCFLDYTFKYRALMTKQAMKCLARVPSTKILFKNEYLRNVSAFVYKSIFFNLAEINEYTRNSEYRYFIEMWKNTNQTAAIEFTQLFGLCHMKRFANSIRKQLILFHQEDGEFFFRYLQTKGMQTTEPLCDYEINELYQSVISRTYQDFKKLQVRRDLHKEWLHDMITEKIGIDFDVRGFFKFITKRLQITLKQSDNAMQFGTHHIMERINFAVSEFNDFGISLTHEETCVLVFNFILQMLSTTDYLQSSLKILFRYDKLEVVHEVECFFKLVIDQVDDYMETYMQKINSLKSLIDKALQNNNWDMGDFLLSSFHFVIIKIRDLYTKYFEKGIEYTVIL</sequence>
<evidence type="ECO:0000256" key="2">
    <source>
        <dbReference type="ARBA" id="ARBA00023043"/>
    </source>
</evidence>
<keyword evidence="2 3" id="KW-0040">ANK repeat</keyword>
<dbReference type="PROSITE" id="PS50297">
    <property type="entry name" value="ANK_REP_REGION"/>
    <property type="match status" value="2"/>
</dbReference>
<dbReference type="SUPFAM" id="SSF48403">
    <property type="entry name" value="Ankyrin repeat"/>
    <property type="match status" value="2"/>
</dbReference>
<dbReference type="SMART" id="SM00248">
    <property type="entry name" value="ANK"/>
    <property type="match status" value="5"/>
</dbReference>
<feature type="repeat" description="ANK" evidence="3">
    <location>
        <begin position="3"/>
        <end position="35"/>
    </location>
</feature>
<dbReference type="PANTHER" id="PTHR24180">
    <property type="entry name" value="CYCLIN-DEPENDENT KINASE INHIBITOR 2C-RELATED"/>
    <property type="match status" value="1"/>
</dbReference>
<dbReference type="InterPro" id="IPR051637">
    <property type="entry name" value="Ank_repeat_dom-contain_49"/>
</dbReference>
<dbReference type="OrthoDB" id="6192527at2759"/>
<evidence type="ECO:0000313" key="4">
    <source>
        <dbReference type="EMBL" id="VDI41542.1"/>
    </source>
</evidence>
<keyword evidence="1" id="KW-0677">Repeat</keyword>
<dbReference type="InterPro" id="IPR036770">
    <property type="entry name" value="Ankyrin_rpt-contain_sf"/>
</dbReference>
<evidence type="ECO:0000313" key="5">
    <source>
        <dbReference type="Proteomes" id="UP000596742"/>
    </source>
</evidence>
<proteinExistence type="predicted"/>
<dbReference type="PROSITE" id="PS50088">
    <property type="entry name" value="ANK_REPEAT"/>
    <property type="match status" value="2"/>
</dbReference>
<evidence type="ECO:0000256" key="3">
    <source>
        <dbReference type="PROSITE-ProRule" id="PRU00023"/>
    </source>
</evidence>
<reference evidence="4" key="1">
    <citation type="submission" date="2018-11" db="EMBL/GenBank/DDBJ databases">
        <authorList>
            <person name="Alioto T."/>
            <person name="Alioto T."/>
        </authorList>
    </citation>
    <scope>NUCLEOTIDE SEQUENCE</scope>
</reference>
<keyword evidence="5" id="KW-1185">Reference proteome</keyword>
<protein>
    <submittedName>
        <fullName evidence="4">Uncharacterized protein</fullName>
    </submittedName>
</protein>
<dbReference type="Gene3D" id="1.25.40.20">
    <property type="entry name" value="Ankyrin repeat-containing domain"/>
    <property type="match status" value="3"/>
</dbReference>
<dbReference type="PANTHER" id="PTHR24180:SF45">
    <property type="entry name" value="POLY [ADP-RIBOSE] POLYMERASE TANKYRASE"/>
    <property type="match status" value="1"/>
</dbReference>
<gene>
    <name evidence="4" type="ORF">MGAL_10B066789</name>
</gene>
<dbReference type="EMBL" id="UYJE01005908">
    <property type="protein sequence ID" value="VDI41542.1"/>
    <property type="molecule type" value="Genomic_DNA"/>
</dbReference>
<dbReference type="AlphaFoldDB" id="A0A8B6EXF2"/>
<dbReference type="InterPro" id="IPR002110">
    <property type="entry name" value="Ankyrin_rpt"/>
</dbReference>
<evidence type="ECO:0000256" key="1">
    <source>
        <dbReference type="ARBA" id="ARBA00022737"/>
    </source>
</evidence>
<accession>A0A8B6EXF2</accession>